<keyword evidence="5" id="KW-1185">Reference proteome</keyword>
<dbReference type="PANTHER" id="PTHR34293:SF1">
    <property type="entry name" value="HTH-TYPE TRANSCRIPTIONAL REGULATOR TRMBL2"/>
    <property type="match status" value="1"/>
</dbReference>
<evidence type="ECO:0000256" key="2">
    <source>
        <dbReference type="SAM" id="MobiDB-lite"/>
    </source>
</evidence>
<dbReference type="EMBL" id="FTNK01000014">
    <property type="protein sequence ID" value="SIR44179.1"/>
    <property type="molecule type" value="Genomic_DNA"/>
</dbReference>
<feature type="compositionally biased region" description="Basic and acidic residues" evidence="2">
    <location>
        <begin position="270"/>
        <end position="281"/>
    </location>
</feature>
<organism evidence="4 5">
    <name type="scientific">Paenibacillus macquariensis</name>
    <dbReference type="NCBI Taxonomy" id="948756"/>
    <lineage>
        <taxon>Bacteria</taxon>
        <taxon>Bacillati</taxon>
        <taxon>Bacillota</taxon>
        <taxon>Bacilli</taxon>
        <taxon>Bacillales</taxon>
        <taxon>Paenibacillaceae</taxon>
        <taxon>Paenibacillus</taxon>
    </lineage>
</organism>
<evidence type="ECO:0000313" key="5">
    <source>
        <dbReference type="Proteomes" id="UP000186666"/>
    </source>
</evidence>
<gene>
    <name evidence="4" type="ORF">SAMN05421578_11436</name>
</gene>
<dbReference type="InterPro" id="IPR002831">
    <property type="entry name" value="Tscrpt_reg_TrmB_N"/>
</dbReference>
<evidence type="ECO:0000313" key="4">
    <source>
        <dbReference type="EMBL" id="SIR44179.1"/>
    </source>
</evidence>
<comment type="caution">
    <text evidence="4">The sequence shown here is derived from an EMBL/GenBank/DDBJ whole genome shotgun (WGS) entry which is preliminary data.</text>
</comment>
<accession>A0ABY1K940</accession>
<dbReference type="PANTHER" id="PTHR34293">
    <property type="entry name" value="HTH-TYPE TRANSCRIPTIONAL REGULATOR TRMBL2"/>
    <property type="match status" value="1"/>
</dbReference>
<dbReference type="RefSeq" id="WP_068591903.1">
    <property type="nucleotide sequence ID" value="NZ_FTNK01000014.1"/>
</dbReference>
<dbReference type="Gene3D" id="1.10.10.10">
    <property type="entry name" value="Winged helix-like DNA-binding domain superfamily/Winged helix DNA-binding domain"/>
    <property type="match status" value="1"/>
</dbReference>
<protein>
    <submittedName>
        <fullName evidence="4">Sugar-specific transcriptional regulator TrmB</fullName>
    </submittedName>
</protein>
<dbReference type="CDD" id="cd09124">
    <property type="entry name" value="PLDc_like_TrmB_middle"/>
    <property type="match status" value="1"/>
</dbReference>
<dbReference type="InterPro" id="IPR036388">
    <property type="entry name" value="WH-like_DNA-bd_sf"/>
</dbReference>
<reference evidence="4 5" key="1">
    <citation type="submission" date="2017-01" db="EMBL/GenBank/DDBJ databases">
        <authorList>
            <person name="Varghese N."/>
            <person name="Submissions S."/>
        </authorList>
    </citation>
    <scope>NUCLEOTIDE SEQUENCE [LARGE SCALE GENOMIC DNA]</scope>
    <source>
        <strain evidence="4 5">ATCC 23464</strain>
    </source>
</reference>
<dbReference type="Pfam" id="PF01978">
    <property type="entry name" value="TrmB"/>
    <property type="match status" value="1"/>
</dbReference>
<feature type="domain" description="Transcription regulator TrmB N-terminal" evidence="3">
    <location>
        <begin position="8"/>
        <end position="74"/>
    </location>
</feature>
<proteinExistence type="predicted"/>
<feature type="coiled-coil region" evidence="1">
    <location>
        <begin position="109"/>
        <end position="152"/>
    </location>
</feature>
<dbReference type="Proteomes" id="UP000186666">
    <property type="component" value="Unassembled WGS sequence"/>
</dbReference>
<name>A0ABY1K940_9BACL</name>
<keyword evidence="1" id="KW-0175">Coiled coil</keyword>
<dbReference type="InterPro" id="IPR036390">
    <property type="entry name" value="WH_DNA-bd_sf"/>
</dbReference>
<feature type="region of interest" description="Disordered" evidence="2">
    <location>
        <begin position="267"/>
        <end position="292"/>
    </location>
</feature>
<evidence type="ECO:0000259" key="3">
    <source>
        <dbReference type="Pfam" id="PF01978"/>
    </source>
</evidence>
<evidence type="ECO:0000256" key="1">
    <source>
        <dbReference type="SAM" id="Coils"/>
    </source>
</evidence>
<dbReference type="SUPFAM" id="SSF46785">
    <property type="entry name" value="Winged helix' DNA-binding domain"/>
    <property type="match status" value="1"/>
</dbReference>
<dbReference type="InterPro" id="IPR051797">
    <property type="entry name" value="TrmB-like"/>
</dbReference>
<sequence length="292" mass="33096">MEQLLQHLRNLGFTEMEAKVMVELAGRGPSSGYEVAKRLGVSRSNVYTTLQRLSQQGFLHSSQGEPVRYSMLKIEELTHMISGQMRESLSFVESQMPRNVTDQPLFYSVEGDEKILAALTHELERAEREIVIDVCHEEAALLRSELERAESRGVKLLWSTDGGETSLSRHMLWPGWDSSSTEPSESTGRKFSFVIDRTWCMLGTRGENCSSVAMVTVHPVMTELLLSHFTQEMVLYEVENDIGHELTERYGSHYELIYNKYVGMDSTTENNDKSSNDKDSVVQDTVEAEAIE</sequence>